<keyword evidence="1" id="KW-1133">Transmembrane helix</keyword>
<organism evidence="2 3">
    <name type="scientific">Sphingobacterium allocomposti</name>
    <dbReference type="NCBI Taxonomy" id="415956"/>
    <lineage>
        <taxon>Bacteria</taxon>
        <taxon>Pseudomonadati</taxon>
        <taxon>Bacteroidota</taxon>
        <taxon>Sphingobacteriia</taxon>
        <taxon>Sphingobacteriales</taxon>
        <taxon>Sphingobacteriaceae</taxon>
        <taxon>Sphingobacterium</taxon>
    </lineage>
</organism>
<feature type="transmembrane region" description="Helical" evidence="1">
    <location>
        <begin position="226"/>
        <end position="242"/>
    </location>
</feature>
<reference evidence="2 3" key="1">
    <citation type="submission" date="2019-07" db="EMBL/GenBank/DDBJ databases">
        <title>Genomic Encyclopedia of Archaeal and Bacterial Type Strains, Phase II (KMG-II): from individual species to whole genera.</title>
        <authorList>
            <person name="Goeker M."/>
        </authorList>
    </citation>
    <scope>NUCLEOTIDE SEQUENCE [LARGE SCALE GENOMIC DNA]</scope>
    <source>
        <strain evidence="2 3">DSM 18850</strain>
    </source>
</reference>
<evidence type="ECO:0000313" key="3">
    <source>
        <dbReference type="Proteomes" id="UP000325105"/>
    </source>
</evidence>
<evidence type="ECO:0000313" key="2">
    <source>
        <dbReference type="EMBL" id="TYP97828.1"/>
    </source>
</evidence>
<dbReference type="OrthoDB" id="9782229at2"/>
<comment type="caution">
    <text evidence="2">The sequence shown here is derived from an EMBL/GenBank/DDBJ whole genome shotgun (WGS) entry which is preliminary data.</text>
</comment>
<protein>
    <submittedName>
        <fullName evidence="2">Uncharacterized protein DUF937</fullName>
    </submittedName>
</protein>
<dbReference type="RefSeq" id="WP_148907466.1">
    <property type="nucleotide sequence ID" value="NZ_VNHX01000002.1"/>
</dbReference>
<gene>
    <name evidence="2" type="ORF">BC792_102251</name>
</gene>
<keyword evidence="1" id="KW-0812">Transmembrane</keyword>
<name>A0A5S5DR17_9SPHI</name>
<dbReference type="AlphaFoldDB" id="A0A5S5DR17"/>
<keyword evidence="3" id="KW-1185">Reference proteome</keyword>
<dbReference type="EMBL" id="VNHX01000002">
    <property type="protein sequence ID" value="TYP97828.1"/>
    <property type="molecule type" value="Genomic_DNA"/>
</dbReference>
<dbReference type="Pfam" id="PF06078">
    <property type="entry name" value="DUF937"/>
    <property type="match status" value="1"/>
</dbReference>
<evidence type="ECO:0000256" key="1">
    <source>
        <dbReference type="SAM" id="Phobius"/>
    </source>
</evidence>
<dbReference type="Proteomes" id="UP000325105">
    <property type="component" value="Unassembled WGS sequence"/>
</dbReference>
<dbReference type="InterPro" id="IPR009282">
    <property type="entry name" value="DUF937"/>
</dbReference>
<keyword evidence="1" id="KW-0472">Membrane</keyword>
<sequence>MENLIVNAARSLFNQEVVQRMANRFGESPDHLRKGLEGVIPTVLLALQRKDPDDLQPILDQAKLTYGTLNATSRFNVETPAEEQLDNSAATQQSLMLQLFGGNFITVVEAVQMYAGVKSEAAKGLIYASVPAIFSVLSRNGADWSTQHIYATLQDNRAGIVEMLPNALSTLTVNTKMDEGRRAAVPPVTPADAIVDPTHTSPPQTVHNAPLKHTIQKPNKVRRSNIWWLIAFAIILVLWFMFGRGCQGSSSSTADQDTTAVY</sequence>
<proteinExistence type="predicted"/>
<accession>A0A5S5DR17</accession>